<accession>A0A367FDZ7</accession>
<dbReference type="Gene3D" id="3.30.70.1060">
    <property type="entry name" value="Dimeric alpha+beta barrel"/>
    <property type="match status" value="1"/>
</dbReference>
<dbReference type="InterPro" id="IPR005545">
    <property type="entry name" value="YCII"/>
</dbReference>
<evidence type="ECO:0000313" key="3">
    <source>
        <dbReference type="EMBL" id="RCG28554.1"/>
    </source>
</evidence>
<dbReference type="PANTHER" id="PTHR35174">
    <property type="entry name" value="BLL7171 PROTEIN-RELATED"/>
    <property type="match status" value="1"/>
</dbReference>
<dbReference type="EMBL" id="QOIL01000013">
    <property type="protein sequence ID" value="RCG28554.1"/>
    <property type="molecule type" value="Genomic_DNA"/>
</dbReference>
<organism evidence="3 4">
    <name type="scientific">Sphaerisporangium album</name>
    <dbReference type="NCBI Taxonomy" id="509200"/>
    <lineage>
        <taxon>Bacteria</taxon>
        <taxon>Bacillati</taxon>
        <taxon>Actinomycetota</taxon>
        <taxon>Actinomycetes</taxon>
        <taxon>Streptosporangiales</taxon>
        <taxon>Streptosporangiaceae</taxon>
        <taxon>Sphaerisporangium</taxon>
    </lineage>
</organism>
<reference evidence="3 4" key="1">
    <citation type="submission" date="2018-06" db="EMBL/GenBank/DDBJ databases">
        <title>Sphaerisporangium craniellae sp. nov., isolated from a marine sponge in the South China Sea.</title>
        <authorList>
            <person name="Li L."/>
        </authorList>
    </citation>
    <scope>NUCLEOTIDE SEQUENCE [LARGE SCALE GENOMIC DNA]</scope>
    <source>
        <strain evidence="3 4">CCTCC AA 208026</strain>
    </source>
</reference>
<dbReference type="OrthoDB" id="668782at2"/>
<dbReference type="Proteomes" id="UP000253094">
    <property type="component" value="Unassembled WGS sequence"/>
</dbReference>
<comment type="similarity">
    <text evidence="1">Belongs to the YciI family.</text>
</comment>
<keyword evidence="4" id="KW-1185">Reference proteome</keyword>
<evidence type="ECO:0000256" key="1">
    <source>
        <dbReference type="ARBA" id="ARBA00007689"/>
    </source>
</evidence>
<name>A0A367FDZ7_9ACTN</name>
<evidence type="ECO:0000313" key="4">
    <source>
        <dbReference type="Proteomes" id="UP000253094"/>
    </source>
</evidence>
<proteinExistence type="inferred from homology"/>
<feature type="domain" description="YCII-related" evidence="2">
    <location>
        <begin position="1"/>
        <end position="114"/>
    </location>
</feature>
<dbReference type="Pfam" id="PF03795">
    <property type="entry name" value="YCII"/>
    <property type="match status" value="1"/>
</dbReference>
<dbReference type="InterPro" id="IPR011008">
    <property type="entry name" value="Dimeric_a/b-barrel"/>
</dbReference>
<dbReference type="AlphaFoldDB" id="A0A367FDZ7"/>
<comment type="caution">
    <text evidence="3">The sequence shown here is derived from an EMBL/GenBank/DDBJ whole genome shotgun (WGS) entry which is preliminary data.</text>
</comment>
<dbReference type="SUPFAM" id="SSF54909">
    <property type="entry name" value="Dimeric alpha+beta barrel"/>
    <property type="match status" value="1"/>
</dbReference>
<protein>
    <submittedName>
        <fullName evidence="3">YciI family protein</fullName>
    </submittedName>
</protein>
<sequence length="120" mass="12806">MKYMLLIYNNPATLDAMSDEERDGVFGQVDTVIKQLTESGEWVGGAALAGPGGARTVRVRGGVPATTDGPFAEAKEQLAGYLVVDCDSVERATEIALSWPDARFGAMEVRQVVEAVDTEV</sequence>
<dbReference type="PANTHER" id="PTHR35174:SF3">
    <property type="entry name" value="BLL7171 PROTEIN"/>
    <property type="match status" value="1"/>
</dbReference>
<evidence type="ECO:0000259" key="2">
    <source>
        <dbReference type="Pfam" id="PF03795"/>
    </source>
</evidence>
<gene>
    <name evidence="3" type="ORF">DQ384_22635</name>
</gene>